<proteinExistence type="inferred from homology"/>
<dbReference type="PANTHER" id="PTHR30419:SF8">
    <property type="entry name" value="NITROGEN ASSIMILATION TRANSCRIPTIONAL ACTIVATOR-RELATED"/>
    <property type="match status" value="1"/>
</dbReference>
<name>A0A1L1PNC1_HYDIT</name>
<dbReference type="SUPFAM" id="SSF53850">
    <property type="entry name" value="Periplasmic binding protein-like II"/>
    <property type="match status" value="1"/>
</dbReference>
<dbReference type="GO" id="GO:0003700">
    <property type="term" value="F:DNA-binding transcription factor activity"/>
    <property type="evidence" value="ECO:0007669"/>
    <property type="project" value="InterPro"/>
</dbReference>
<sequence>MRHTPTVKQLRAFAAVYRSGKVATAAAELSLTQSAVSALVRQLEGKLGVALFDRTTRALHRTAAADHLIATAERLLGELDGLARDAQALEEHQAGKIRVAVTPAVAQSLMPRALARFQREQPQTRVQLEDCAPDQFVAAIVGERADFGIGVMESEHPELVSEVLLRDQLCLLCHAGHSLASGGKALRWKALAGQPLIVVRPGYGSRRAIERAAAVAGIELQIVHEVSLLATAVAMAREGLGAAIVPASMAAEARRGADLVARRLIAPTVSRDISVVSKKGHTLGAAARRFLALVA</sequence>
<dbReference type="CDD" id="cd08440">
    <property type="entry name" value="PBP2_LTTR_like_4"/>
    <property type="match status" value="1"/>
</dbReference>
<keyword evidence="7" id="KW-1185">Reference proteome</keyword>
<dbReference type="InterPro" id="IPR036388">
    <property type="entry name" value="WH-like_DNA-bd_sf"/>
</dbReference>
<organism evidence="6 7">
    <name type="scientific">Hydrogenophaga intermedia</name>
    <dbReference type="NCBI Taxonomy" id="65786"/>
    <lineage>
        <taxon>Bacteria</taxon>
        <taxon>Pseudomonadati</taxon>
        <taxon>Pseudomonadota</taxon>
        <taxon>Betaproteobacteria</taxon>
        <taxon>Burkholderiales</taxon>
        <taxon>Comamonadaceae</taxon>
        <taxon>Hydrogenophaga</taxon>
    </lineage>
</organism>
<feature type="domain" description="HTH lysR-type" evidence="5">
    <location>
        <begin position="5"/>
        <end position="62"/>
    </location>
</feature>
<dbReference type="Pfam" id="PF00126">
    <property type="entry name" value="HTH_1"/>
    <property type="match status" value="1"/>
</dbReference>
<evidence type="ECO:0000256" key="4">
    <source>
        <dbReference type="ARBA" id="ARBA00023163"/>
    </source>
</evidence>
<dbReference type="SUPFAM" id="SSF46785">
    <property type="entry name" value="Winged helix' DNA-binding domain"/>
    <property type="match status" value="1"/>
</dbReference>
<evidence type="ECO:0000256" key="1">
    <source>
        <dbReference type="ARBA" id="ARBA00009437"/>
    </source>
</evidence>
<dbReference type="RefSeq" id="WP_009519334.1">
    <property type="nucleotide sequence ID" value="NZ_CCAE010000075.1"/>
</dbReference>
<dbReference type="EMBL" id="CCAE010000075">
    <property type="protein sequence ID" value="CDN90304.1"/>
    <property type="molecule type" value="Genomic_DNA"/>
</dbReference>
<dbReference type="Pfam" id="PF03466">
    <property type="entry name" value="LysR_substrate"/>
    <property type="match status" value="1"/>
</dbReference>
<evidence type="ECO:0000256" key="3">
    <source>
        <dbReference type="ARBA" id="ARBA00023125"/>
    </source>
</evidence>
<dbReference type="PRINTS" id="PR00039">
    <property type="entry name" value="HTHLYSR"/>
</dbReference>
<comment type="similarity">
    <text evidence="1">Belongs to the LysR transcriptional regulatory family.</text>
</comment>
<evidence type="ECO:0000256" key="2">
    <source>
        <dbReference type="ARBA" id="ARBA00023015"/>
    </source>
</evidence>
<protein>
    <submittedName>
        <fullName evidence="6">LysR family transcriptional regulator</fullName>
    </submittedName>
</protein>
<dbReference type="Proteomes" id="UP000028878">
    <property type="component" value="Unassembled WGS sequence"/>
</dbReference>
<dbReference type="Gene3D" id="1.10.10.10">
    <property type="entry name" value="Winged helix-like DNA-binding domain superfamily/Winged helix DNA-binding domain"/>
    <property type="match status" value="1"/>
</dbReference>
<evidence type="ECO:0000313" key="6">
    <source>
        <dbReference type="EMBL" id="CDN90304.1"/>
    </source>
</evidence>
<keyword evidence="2" id="KW-0805">Transcription regulation</keyword>
<dbReference type="PANTHER" id="PTHR30419">
    <property type="entry name" value="HTH-TYPE TRANSCRIPTIONAL REGULATOR YBHD"/>
    <property type="match status" value="1"/>
</dbReference>
<reference evidence="7" key="1">
    <citation type="submission" date="2014-11" db="EMBL/GenBank/DDBJ databases">
        <title>Draft genome sequence of Hydrogenophaga intermedia S1.</title>
        <authorList>
            <person name="Gan H.M."/>
            <person name="Chew T.H."/>
            <person name="Stolz A."/>
        </authorList>
    </citation>
    <scope>NUCLEOTIDE SEQUENCE [LARGE SCALE GENOMIC DNA]</scope>
    <source>
        <strain evidence="7">S1</strain>
    </source>
</reference>
<dbReference type="AlphaFoldDB" id="A0A1L1PNC1"/>
<accession>A0A1L1PNC1</accession>
<dbReference type="GO" id="GO:0003677">
    <property type="term" value="F:DNA binding"/>
    <property type="evidence" value="ECO:0007669"/>
    <property type="project" value="UniProtKB-KW"/>
</dbReference>
<dbReference type="InterPro" id="IPR050950">
    <property type="entry name" value="HTH-type_LysR_regulators"/>
</dbReference>
<dbReference type="Gene3D" id="3.40.190.290">
    <property type="match status" value="1"/>
</dbReference>
<keyword evidence="4" id="KW-0804">Transcription</keyword>
<dbReference type="InterPro" id="IPR005119">
    <property type="entry name" value="LysR_subst-bd"/>
</dbReference>
<evidence type="ECO:0000259" key="5">
    <source>
        <dbReference type="PROSITE" id="PS50931"/>
    </source>
</evidence>
<evidence type="ECO:0000313" key="7">
    <source>
        <dbReference type="Proteomes" id="UP000028878"/>
    </source>
</evidence>
<dbReference type="InterPro" id="IPR036390">
    <property type="entry name" value="WH_DNA-bd_sf"/>
</dbReference>
<gene>
    <name evidence="6" type="ORF">BN948_04746</name>
</gene>
<dbReference type="PROSITE" id="PS50931">
    <property type="entry name" value="HTH_LYSR"/>
    <property type="match status" value="1"/>
</dbReference>
<dbReference type="InterPro" id="IPR000847">
    <property type="entry name" value="LysR_HTH_N"/>
</dbReference>
<dbReference type="GO" id="GO:0005829">
    <property type="term" value="C:cytosol"/>
    <property type="evidence" value="ECO:0007669"/>
    <property type="project" value="TreeGrafter"/>
</dbReference>
<keyword evidence="3" id="KW-0238">DNA-binding</keyword>